<dbReference type="AlphaFoldDB" id="A0A835L3R5"/>
<dbReference type="PANTHER" id="PTHR11036">
    <property type="entry name" value="SEMAPHORIN"/>
    <property type="match status" value="1"/>
</dbReference>
<evidence type="ECO:0000256" key="12">
    <source>
        <dbReference type="ARBA" id="ARBA00023136"/>
    </source>
</evidence>
<evidence type="ECO:0000256" key="16">
    <source>
        <dbReference type="ARBA" id="ARBA00074148"/>
    </source>
</evidence>
<evidence type="ECO:0000256" key="1">
    <source>
        <dbReference type="ARBA" id="ARBA00004167"/>
    </source>
</evidence>
<evidence type="ECO:0000256" key="11">
    <source>
        <dbReference type="ARBA" id="ARBA00022989"/>
    </source>
</evidence>
<dbReference type="InterPro" id="IPR057563">
    <property type="entry name" value="Sema5A/B-like_TSP-1"/>
</dbReference>
<evidence type="ECO:0000259" key="21">
    <source>
        <dbReference type="PROSITE" id="PS51004"/>
    </source>
</evidence>
<accession>A0A835L3R5</accession>
<comment type="caution">
    <text evidence="22">The sequence shown here is derived from an EMBL/GenBank/DDBJ whole genome shotgun (WGS) entry which is preliminary data.</text>
</comment>
<evidence type="ECO:0000313" key="23">
    <source>
        <dbReference type="Proteomes" id="UP000648187"/>
    </source>
</evidence>
<evidence type="ECO:0000256" key="19">
    <source>
        <dbReference type="SAM" id="Phobius"/>
    </source>
</evidence>
<dbReference type="Pfam" id="PF01437">
    <property type="entry name" value="PSI"/>
    <property type="match status" value="1"/>
</dbReference>
<dbReference type="SMART" id="SM00423">
    <property type="entry name" value="PSI"/>
    <property type="match status" value="1"/>
</dbReference>
<dbReference type="SUPFAM" id="SSF103575">
    <property type="entry name" value="Plexin repeat"/>
    <property type="match status" value="1"/>
</dbReference>
<evidence type="ECO:0000256" key="9">
    <source>
        <dbReference type="ARBA" id="ARBA00022782"/>
    </source>
</evidence>
<keyword evidence="8" id="KW-0677">Repeat</keyword>
<dbReference type="GO" id="GO:0005886">
    <property type="term" value="C:plasma membrane"/>
    <property type="evidence" value="ECO:0007669"/>
    <property type="project" value="TreeGrafter"/>
</dbReference>
<dbReference type="InterPro" id="IPR001627">
    <property type="entry name" value="Semap_dom"/>
</dbReference>
<keyword evidence="12 19" id="KW-0472">Membrane</keyword>
<feature type="transmembrane region" description="Helical" evidence="19">
    <location>
        <begin position="1000"/>
        <end position="1025"/>
    </location>
</feature>
<dbReference type="Pfam" id="PF00090">
    <property type="entry name" value="TSP_1"/>
    <property type="match status" value="3"/>
</dbReference>
<feature type="signal peptide" evidence="20">
    <location>
        <begin position="1"/>
        <end position="20"/>
    </location>
</feature>
<feature type="chain" id="PRO_5032681926" description="Semaphorin-2A" evidence="20">
    <location>
        <begin position="21"/>
        <end position="1140"/>
    </location>
</feature>
<proteinExistence type="inferred from homology"/>
<evidence type="ECO:0000256" key="18">
    <source>
        <dbReference type="SAM" id="MobiDB-lite"/>
    </source>
</evidence>
<dbReference type="Pfam" id="PF23260">
    <property type="entry name" value="TSP1_2"/>
    <property type="match status" value="1"/>
</dbReference>
<dbReference type="Proteomes" id="UP000648187">
    <property type="component" value="Unassembled WGS sequence"/>
</dbReference>
<dbReference type="FunFam" id="2.20.100.10:FF:000021">
    <property type="entry name" value="semaphorin-5B isoform X1"/>
    <property type="match status" value="1"/>
</dbReference>
<organism evidence="22 23">
    <name type="scientific">Spodoptera exigua</name>
    <name type="common">Beet armyworm</name>
    <name type="synonym">Noctua fulgens</name>
    <dbReference type="NCBI Taxonomy" id="7107"/>
    <lineage>
        <taxon>Eukaryota</taxon>
        <taxon>Metazoa</taxon>
        <taxon>Ecdysozoa</taxon>
        <taxon>Arthropoda</taxon>
        <taxon>Hexapoda</taxon>
        <taxon>Insecta</taxon>
        <taxon>Pterygota</taxon>
        <taxon>Neoptera</taxon>
        <taxon>Endopterygota</taxon>
        <taxon>Lepidoptera</taxon>
        <taxon>Glossata</taxon>
        <taxon>Ditrysia</taxon>
        <taxon>Noctuoidea</taxon>
        <taxon>Noctuidae</taxon>
        <taxon>Amphipyrinae</taxon>
        <taxon>Spodoptera</taxon>
    </lineage>
</organism>
<dbReference type="InterPro" id="IPR027231">
    <property type="entry name" value="Semaphorin"/>
</dbReference>
<reference evidence="22" key="1">
    <citation type="submission" date="2020-08" db="EMBL/GenBank/DDBJ databases">
        <title>Spodoptera exigua strain:BAW_Kor-Di-RS1 Genome sequencing and assembly.</title>
        <authorList>
            <person name="Kim J."/>
            <person name="Nam H.Y."/>
            <person name="Kwon M."/>
            <person name="Choi J.H."/>
            <person name="Cho S.R."/>
            <person name="Kim G.-H."/>
        </authorList>
    </citation>
    <scope>NUCLEOTIDE SEQUENCE</scope>
    <source>
        <strain evidence="22">BAW_Kor-Di-RS1</strain>
        <tissue evidence="22">Whole-body</tissue>
    </source>
</reference>
<dbReference type="Gene3D" id="3.30.1680.10">
    <property type="entry name" value="ligand-binding face of the semaphorins, domain 2"/>
    <property type="match status" value="1"/>
</dbReference>
<dbReference type="SMART" id="SM00630">
    <property type="entry name" value="Sema"/>
    <property type="match status" value="1"/>
</dbReference>
<dbReference type="SMART" id="SM00209">
    <property type="entry name" value="TSP1"/>
    <property type="match status" value="6"/>
</dbReference>
<evidence type="ECO:0000313" key="22">
    <source>
        <dbReference type="EMBL" id="KAF9416404.1"/>
    </source>
</evidence>
<comment type="similarity">
    <text evidence="3">Belongs to the semaphorin family.</text>
</comment>
<dbReference type="PRINTS" id="PR01705">
    <property type="entry name" value="TSP1REPEAT"/>
</dbReference>
<dbReference type="InterPro" id="IPR036383">
    <property type="entry name" value="TSP1_rpt_sf"/>
</dbReference>
<dbReference type="FunFam" id="2.130.10.10:FF:000369">
    <property type="entry name" value="semaphorin-2A isoform X1"/>
    <property type="match status" value="1"/>
</dbReference>
<gene>
    <name evidence="22" type="ORF">HW555_006251</name>
</gene>
<evidence type="ECO:0000256" key="17">
    <source>
        <dbReference type="PROSITE-ProRule" id="PRU00352"/>
    </source>
</evidence>
<dbReference type="Pfam" id="PF01403">
    <property type="entry name" value="Sema"/>
    <property type="match status" value="1"/>
</dbReference>
<comment type="subcellular location">
    <subcellularLocation>
        <location evidence="1">Membrane</location>
        <topology evidence="1">Single-pass membrane protein</topology>
    </subcellularLocation>
    <subcellularLocation>
        <location evidence="2">Secreted</location>
    </subcellularLocation>
</comment>
<dbReference type="InterPro" id="IPR036352">
    <property type="entry name" value="Semap_dom_sf"/>
</dbReference>
<keyword evidence="7 20" id="KW-0732">Signal</keyword>
<keyword evidence="5" id="KW-0964">Secreted</keyword>
<evidence type="ECO:0000256" key="6">
    <source>
        <dbReference type="ARBA" id="ARBA00022692"/>
    </source>
</evidence>
<dbReference type="SUPFAM" id="SSF101912">
    <property type="entry name" value="Sema domain"/>
    <property type="match status" value="1"/>
</dbReference>
<name>A0A835L3R5_SPOEX</name>
<evidence type="ECO:0000256" key="15">
    <source>
        <dbReference type="ARBA" id="ARBA00023319"/>
    </source>
</evidence>
<evidence type="ECO:0000256" key="5">
    <source>
        <dbReference type="ARBA" id="ARBA00022525"/>
    </source>
</evidence>
<dbReference type="InterPro" id="IPR015943">
    <property type="entry name" value="WD40/YVTN_repeat-like_dom_sf"/>
</dbReference>
<keyword evidence="9" id="KW-0221">Differentiation</keyword>
<dbReference type="PANTHER" id="PTHR11036:SF79">
    <property type="entry name" value="SEMAPHORIN 5C, ISOFORM A"/>
    <property type="match status" value="1"/>
</dbReference>
<dbReference type="InterPro" id="IPR002165">
    <property type="entry name" value="Plexin_repeat"/>
</dbReference>
<dbReference type="Gene3D" id="2.20.100.10">
    <property type="entry name" value="Thrombospondin type-1 (TSP1) repeat"/>
    <property type="match status" value="4"/>
</dbReference>
<dbReference type="GO" id="GO:0030335">
    <property type="term" value="P:positive regulation of cell migration"/>
    <property type="evidence" value="ECO:0007669"/>
    <property type="project" value="TreeGrafter"/>
</dbReference>
<dbReference type="GO" id="GO:0030215">
    <property type="term" value="F:semaphorin receptor binding"/>
    <property type="evidence" value="ECO:0007669"/>
    <property type="project" value="InterPro"/>
</dbReference>
<protein>
    <recommendedName>
        <fullName evidence="16">Semaphorin-2A</fullName>
    </recommendedName>
</protein>
<dbReference type="InterPro" id="IPR016201">
    <property type="entry name" value="PSI"/>
</dbReference>
<dbReference type="GO" id="GO:0005576">
    <property type="term" value="C:extracellular region"/>
    <property type="evidence" value="ECO:0007669"/>
    <property type="project" value="UniProtKB-SubCell"/>
</dbReference>
<evidence type="ECO:0000256" key="2">
    <source>
        <dbReference type="ARBA" id="ARBA00004613"/>
    </source>
</evidence>
<evidence type="ECO:0000256" key="14">
    <source>
        <dbReference type="ARBA" id="ARBA00023180"/>
    </source>
</evidence>
<keyword evidence="11 19" id="KW-1133">Transmembrane helix</keyword>
<keyword evidence="13" id="KW-1015">Disulfide bond</keyword>
<keyword evidence="23" id="KW-1185">Reference proteome</keyword>
<dbReference type="Gene3D" id="2.130.10.10">
    <property type="entry name" value="YVTN repeat-like/Quinoprotein amine dehydrogenase"/>
    <property type="match status" value="1"/>
</dbReference>
<dbReference type="EMBL" id="JACKWZ010000091">
    <property type="protein sequence ID" value="KAF9416404.1"/>
    <property type="molecule type" value="Genomic_DNA"/>
</dbReference>
<evidence type="ECO:0000256" key="8">
    <source>
        <dbReference type="ARBA" id="ARBA00022737"/>
    </source>
</evidence>
<keyword evidence="15" id="KW-0393">Immunoglobulin domain</keyword>
<comment type="caution">
    <text evidence="17">Lacks conserved residue(s) required for the propagation of feature annotation.</text>
</comment>
<dbReference type="InterPro" id="IPR000884">
    <property type="entry name" value="TSP1_rpt"/>
</dbReference>
<sequence>MMWSVYKVAALILLSALSKGQLPEDDFRIINRQDLLTTEHSDVFEDSSSGSFSQLLFDVARDQVIVGSRDALYRLSLRGLGVLERADWLAPSSKIKMCQMKGQTEEDCHNYIKVLLLHGHKLFACGTHAFSPVCSWREIESIKTVTEWATGVASCPYNPHSNVTAILASNGEYYAGTPTDFASSDTAICRSQGAASHDSGMLRTTQYDLNWLNEPQFVGSFEDDQFVYFVFREVAVEFMNCGKIIYSRIARVCKNDPGGYLVMKDSWSTFLKARLKCSVPGDVPFNYDEVQSVEYLPQEKILVATFTTPTNSIVGSAVCVYSMADITAAFDGPYKVQDRPTSTWEPRSPSKQARDHFKCVPDSRINEAIEYHRYHLMYEAIQPVSGEPIFKLTSERFTHVTVDVTGAKNIEKQLVLYVATQASHVLKLAVLPKLDGACLVERWKLNGKNNSFEVLTMQFVKDTMSIYIGGKTGIYRISGARCARYTSRSGCVLAGDPHCGWDDARELCVSAAGKLGDPAFKQDTSACPAIDAPGLYISPYQGTMHPLKETATSKLKTLTAGVDGGWSSWSQWEPCMQDGTSVSMYEDDKPDMCKCRTRRCDNPRPAFGGQPCDGASISVTNCTVHGGWSSWSGWSKCSASCGIAIKSRRRTCTAPEPKFGGRVCVGLDIDDVYCNLPPCPDPNLAAVDGGWSDWGPWSTCTASGGPGCGPSGGWKERRRECNNPVPKNGGAECEGFSTERQPCDMAPCEVRKATAWSPWVQIPGNGSDGSYTEKRFKFQCRAPSPEQLKLSMVREDERYCNSRGRCSSEPISDNEVGWEPWGPWEACSVSCGGGHQRRSRRCLKHGQCHGPSEMLQACNKLACTGEWSCWSEWSECRGECEGAEGSAAGHRTRSRSCLSPGGCAGAGDEWAALERRVCVKNCADSEAGWGEWGPWGDCTGGERIRKRACMAGACLGAQLQVARCTDDDRDIDNELYAMPAYSQNVEMASFVTTGNETLSLGSIIGCVIGAFAMGCLVCLAGVIFCQRRGTRMPWNKQHRVPSSPHYITAKQNSYVTVPLKEVPRKAKRQPSFSGIGSTSGLLLSKSNNIVNANNHNTVATTPKLYPKAIANEYDSLGTLRRHSNQPNNKNNLDIEEDKFY</sequence>
<keyword evidence="6 19" id="KW-0812">Transmembrane</keyword>
<dbReference type="GO" id="GO:0071526">
    <property type="term" value="P:semaphorin-plexin signaling pathway"/>
    <property type="evidence" value="ECO:0007669"/>
    <property type="project" value="TreeGrafter"/>
</dbReference>
<keyword evidence="4" id="KW-0217">Developmental protein</keyword>
<evidence type="ECO:0000256" key="4">
    <source>
        <dbReference type="ARBA" id="ARBA00022473"/>
    </source>
</evidence>
<evidence type="ECO:0000256" key="13">
    <source>
        <dbReference type="ARBA" id="ARBA00023157"/>
    </source>
</evidence>
<dbReference type="FunFam" id="2.20.100.10:FF:000001">
    <property type="entry name" value="semaphorin-5A isoform X1"/>
    <property type="match status" value="2"/>
</dbReference>
<keyword evidence="14" id="KW-0325">Glycoprotein</keyword>
<dbReference type="PROSITE" id="PS50092">
    <property type="entry name" value="TSP1"/>
    <property type="match status" value="6"/>
</dbReference>
<evidence type="ECO:0000256" key="10">
    <source>
        <dbReference type="ARBA" id="ARBA00022902"/>
    </source>
</evidence>
<dbReference type="SUPFAM" id="SSF82895">
    <property type="entry name" value="TSP-1 type 1 repeat"/>
    <property type="match status" value="5"/>
</dbReference>
<dbReference type="GO" id="GO:0045499">
    <property type="term" value="F:chemorepellent activity"/>
    <property type="evidence" value="ECO:0007669"/>
    <property type="project" value="TreeGrafter"/>
</dbReference>
<evidence type="ECO:0000256" key="3">
    <source>
        <dbReference type="ARBA" id="ARBA00009492"/>
    </source>
</evidence>
<keyword evidence="10" id="KW-0524">Neurogenesis</keyword>
<feature type="region of interest" description="Disordered" evidence="18">
    <location>
        <begin position="1117"/>
        <end position="1140"/>
    </location>
</feature>
<evidence type="ECO:0000256" key="20">
    <source>
        <dbReference type="SAM" id="SignalP"/>
    </source>
</evidence>
<dbReference type="GO" id="GO:0007411">
    <property type="term" value="P:axon guidance"/>
    <property type="evidence" value="ECO:0007669"/>
    <property type="project" value="TreeGrafter"/>
</dbReference>
<evidence type="ECO:0000256" key="7">
    <source>
        <dbReference type="ARBA" id="ARBA00022729"/>
    </source>
</evidence>
<feature type="domain" description="Sema" evidence="21">
    <location>
        <begin position="27"/>
        <end position="479"/>
    </location>
</feature>
<dbReference type="PROSITE" id="PS51004">
    <property type="entry name" value="SEMA"/>
    <property type="match status" value="1"/>
</dbReference>